<dbReference type="InterPro" id="IPR058684">
    <property type="entry name" value="YopA_M"/>
</dbReference>
<dbReference type="Proteomes" id="UP001207228">
    <property type="component" value="Unassembled WGS sequence"/>
</dbReference>
<dbReference type="EMBL" id="JAPFQO010000004">
    <property type="protein sequence ID" value="MCX2739819.1"/>
    <property type="molecule type" value="Genomic_DNA"/>
</dbReference>
<dbReference type="RefSeq" id="WP_266051886.1">
    <property type="nucleotide sequence ID" value="NZ_JAPFQO010000004.1"/>
</dbReference>
<comment type="caution">
    <text evidence="2">The sequence shown here is derived from an EMBL/GenBank/DDBJ whole genome shotgun (WGS) entry which is preliminary data.</text>
</comment>
<evidence type="ECO:0000313" key="3">
    <source>
        <dbReference type="Proteomes" id="UP001207228"/>
    </source>
</evidence>
<feature type="domain" description="YopA central" evidence="1">
    <location>
        <begin position="121"/>
        <end position="254"/>
    </location>
</feature>
<protein>
    <recommendedName>
        <fullName evidence="1">YopA central domain-containing protein</fullName>
    </recommendedName>
</protein>
<organism evidence="2 3">
    <name type="scientific">Pontibacter anaerobius</name>
    <dbReference type="NCBI Taxonomy" id="2993940"/>
    <lineage>
        <taxon>Bacteria</taxon>
        <taxon>Pseudomonadati</taxon>
        <taxon>Bacteroidota</taxon>
        <taxon>Cytophagia</taxon>
        <taxon>Cytophagales</taxon>
        <taxon>Hymenobacteraceae</taxon>
        <taxon>Pontibacter</taxon>
    </lineage>
</organism>
<keyword evidence="3" id="KW-1185">Reference proteome</keyword>
<dbReference type="Pfam" id="PF26308">
    <property type="entry name" value="YopA_M"/>
    <property type="match status" value="1"/>
</dbReference>
<name>A0ABT3RDX4_9BACT</name>
<gene>
    <name evidence="2" type="ORF">OO017_07670</name>
</gene>
<accession>A0ABT3RDX4</accession>
<sequence>MALTLHDLPEALPYPQLMTHPNETVTIYQGEFLLKNDELELIVNGSIEFKWFPRSRPILTGETILQSIDDFMRMTESNRFSVFIERQLFSECLLIDMGFNNPGEVAKIRGAIVGRPVKGDSSIKVNTAYFYIPNLLALGGKPIKRFSGQQVQSSHSRILFETPEYNIVLDKDFEYTHKGKLLKDSGGYFFLYKGEVSKKHGSLSVNEVREILNCFSTFLSFINGRSTSSMFTHGIHENEIKWVDYTYNFIEPYVGVKHWIEERQAKHLNNIWNHFYEIWRDNDGKYVLETVVGWYLDANSLNGGLHGSIVMAQSALELIYNWLVIEKKKLISGKDAENIAASNKIRLLLSLINIDYNIPDGLQELAKFNIETDKKNQVDGPDLIVQIRNAIVHSQAEKRKNLNAIPFEVRQEALELYIWYIEMSFLFILKYEGSYINRCSSELYFHSKLTSVPWAQNK</sequence>
<evidence type="ECO:0000313" key="2">
    <source>
        <dbReference type="EMBL" id="MCX2739819.1"/>
    </source>
</evidence>
<reference evidence="2 3" key="1">
    <citation type="submission" date="2022-11" db="EMBL/GenBank/DDBJ databases">
        <title>The characterization of three novel Bacteroidetes species and genomic analysis of their roles in tidal elemental geochemical cycles.</title>
        <authorList>
            <person name="Ma K.-J."/>
        </authorList>
    </citation>
    <scope>NUCLEOTIDE SEQUENCE [LARGE SCALE GENOMIC DNA]</scope>
    <source>
        <strain evidence="2 3">M82</strain>
    </source>
</reference>
<evidence type="ECO:0000259" key="1">
    <source>
        <dbReference type="Pfam" id="PF26308"/>
    </source>
</evidence>
<proteinExistence type="predicted"/>